<keyword evidence="2" id="KW-1185">Reference proteome</keyword>
<reference evidence="1" key="2">
    <citation type="submission" date="2020-05" db="EMBL/GenBank/DDBJ databases">
        <authorList>
            <person name="Kim H.-S."/>
            <person name="Proctor R.H."/>
            <person name="Brown D.W."/>
        </authorList>
    </citation>
    <scope>NUCLEOTIDE SEQUENCE</scope>
    <source>
        <strain evidence="1">NRRL 45417</strain>
    </source>
</reference>
<proteinExistence type="predicted"/>
<comment type="caution">
    <text evidence="1">The sequence shown here is derived from an EMBL/GenBank/DDBJ whole genome shotgun (WGS) entry which is preliminary data.</text>
</comment>
<dbReference type="Proteomes" id="UP000604273">
    <property type="component" value="Unassembled WGS sequence"/>
</dbReference>
<evidence type="ECO:0000313" key="2">
    <source>
        <dbReference type="Proteomes" id="UP000604273"/>
    </source>
</evidence>
<dbReference type="OrthoDB" id="5088056at2759"/>
<reference evidence="1" key="1">
    <citation type="journal article" date="2020" name="BMC Genomics">
        <title>Correction to: Identification and distribution of gene clusters required for synthesis of sphingolipid metabolism inhibitors in diverse species of the filamentous fungus Fusarium.</title>
        <authorList>
            <person name="Kim H.S."/>
            <person name="Lohmar J.M."/>
            <person name="Busman M."/>
            <person name="Brown D.W."/>
            <person name="Naumann T.A."/>
            <person name="Divon H.H."/>
            <person name="Lysoe E."/>
            <person name="Uhlig S."/>
            <person name="Proctor R.H."/>
        </authorList>
    </citation>
    <scope>NUCLEOTIDE SEQUENCE</scope>
    <source>
        <strain evidence="1">NRRL 45417</strain>
    </source>
</reference>
<evidence type="ECO:0000313" key="1">
    <source>
        <dbReference type="EMBL" id="KAF4952800.1"/>
    </source>
</evidence>
<name>A0A8H4T7K3_9HYPO</name>
<accession>A0A8H4T7K3</accession>
<dbReference type="AlphaFoldDB" id="A0A8H4T7K3"/>
<organism evidence="1 2">
    <name type="scientific">Fusarium gaditjirri</name>
    <dbReference type="NCBI Taxonomy" id="282569"/>
    <lineage>
        <taxon>Eukaryota</taxon>
        <taxon>Fungi</taxon>
        <taxon>Dikarya</taxon>
        <taxon>Ascomycota</taxon>
        <taxon>Pezizomycotina</taxon>
        <taxon>Sordariomycetes</taxon>
        <taxon>Hypocreomycetidae</taxon>
        <taxon>Hypocreales</taxon>
        <taxon>Nectriaceae</taxon>
        <taxon>Fusarium</taxon>
        <taxon>Fusarium nisikadoi species complex</taxon>
    </lineage>
</organism>
<protein>
    <submittedName>
        <fullName evidence="1">Uncharacterized protein</fullName>
    </submittedName>
</protein>
<sequence length="438" mass="50601">MSGQPPIRPEQGCYGQFQVTASQSRTPYSRRQDVLAKLRESIPQNETKWQQARELHGYSTAEHVLHKTRDILENRIAKHDLRNFITIASCFVDWHLGRKQEAYQRFKMDISDTTQLTIQRYMSYLRAMIQAMEAVYLRGPRHRVFEGALLYSRISPSFIAHYTKETAEFDSCFPTFSCIQPEIQASLPLAPAFILKYRHPHHSFGGICAALCTDVLSDDDYAKFISVLESGRPIPTVLSLPAKAHYTALFVTKCQSESAGDGQEVCANMYTGFALPKSFPLVYKAFGMSDAVHQLLHQVTHLMDNGTLREVPNTPLFEFQWNDDYDIVVDRVMGDLIEQNILPQQPFRRYKSFYQHEPGSISVAPGWIKIIMPFTWVILHMSNYQFDLDYMKKENGPHFRMNRFLPNSFGVVPRRNSKPEDVRWFDSLKDHMLGYFSN</sequence>
<gene>
    <name evidence="1" type="ORF">FGADI_6461</name>
</gene>
<dbReference type="EMBL" id="JABFAI010000149">
    <property type="protein sequence ID" value="KAF4952800.1"/>
    <property type="molecule type" value="Genomic_DNA"/>
</dbReference>